<evidence type="ECO:0000256" key="2">
    <source>
        <dbReference type="SAM" id="SignalP"/>
    </source>
</evidence>
<reference evidence="4" key="1">
    <citation type="submission" date="2018-05" db="EMBL/GenBank/DDBJ databases">
        <title>Genome sequencing of Phenylobacterium sp. HYN0004.</title>
        <authorList>
            <person name="Yi H."/>
            <person name="Baek C."/>
        </authorList>
    </citation>
    <scope>NUCLEOTIDE SEQUENCE [LARGE SCALE GENOMIC DNA]</scope>
    <source>
        <strain evidence="4">HYN0004</strain>
    </source>
</reference>
<organism evidence="3 4">
    <name type="scientific">Phenylobacterium parvum</name>
    <dbReference type="NCBI Taxonomy" id="2201350"/>
    <lineage>
        <taxon>Bacteria</taxon>
        <taxon>Pseudomonadati</taxon>
        <taxon>Pseudomonadota</taxon>
        <taxon>Alphaproteobacteria</taxon>
        <taxon>Caulobacterales</taxon>
        <taxon>Caulobacteraceae</taxon>
        <taxon>Phenylobacterium</taxon>
    </lineage>
</organism>
<evidence type="ECO:0000313" key="3">
    <source>
        <dbReference type="EMBL" id="AWM77403.1"/>
    </source>
</evidence>
<proteinExistence type="predicted"/>
<dbReference type="RefSeq" id="WP_110449970.1">
    <property type="nucleotide sequence ID" value="NZ_CP029479.1"/>
</dbReference>
<protein>
    <submittedName>
        <fullName evidence="3">Uncharacterized protein</fullName>
    </submittedName>
</protein>
<dbReference type="OrthoDB" id="7172963at2"/>
<gene>
    <name evidence="3" type="ORF">HYN04_06260</name>
</gene>
<evidence type="ECO:0000313" key="4">
    <source>
        <dbReference type="Proteomes" id="UP000247763"/>
    </source>
</evidence>
<keyword evidence="2" id="KW-0732">Signal</keyword>
<dbReference type="AlphaFoldDB" id="A0A2Z3HLM8"/>
<dbReference type="KEGG" id="phb:HYN04_06260"/>
<dbReference type="Proteomes" id="UP000247763">
    <property type="component" value="Chromosome"/>
</dbReference>
<accession>A0A2Z3HLM8</accession>
<feature type="chain" id="PRO_5016296865" evidence="2">
    <location>
        <begin position="23"/>
        <end position="156"/>
    </location>
</feature>
<feature type="region of interest" description="Disordered" evidence="1">
    <location>
        <begin position="131"/>
        <end position="156"/>
    </location>
</feature>
<evidence type="ECO:0000256" key="1">
    <source>
        <dbReference type="SAM" id="MobiDB-lite"/>
    </source>
</evidence>
<dbReference type="EMBL" id="CP029479">
    <property type="protein sequence ID" value="AWM77403.1"/>
    <property type="molecule type" value="Genomic_DNA"/>
</dbReference>
<feature type="signal peptide" evidence="2">
    <location>
        <begin position="1"/>
        <end position="22"/>
    </location>
</feature>
<sequence length="156" mass="17368">MRRLLLLTVAFLMLSHPPLAFAAGEKKEGGAPSEADLRIDLSGIGLPVMKDGRVVNFVFIRARIQLNPGLTKAEIETREPFIREGLVRSAYRTPLNSGTDYMALDPKKFEAALMREAKTALGANKVRSVELRDQKPQKRIYPPQSQTGARREVINP</sequence>
<name>A0A2Z3HLM8_9CAUL</name>
<keyword evidence="4" id="KW-1185">Reference proteome</keyword>